<protein>
    <recommendedName>
        <fullName evidence="3">Arsenical resistance operon transcriptional repressor ArsD</fullName>
    </recommendedName>
</protein>
<organism evidence="1 2">
    <name type="scientific">Actinomadura barringtoniae</name>
    <dbReference type="NCBI Taxonomy" id="1427535"/>
    <lineage>
        <taxon>Bacteria</taxon>
        <taxon>Bacillati</taxon>
        <taxon>Actinomycetota</taxon>
        <taxon>Actinomycetes</taxon>
        <taxon>Streptosporangiales</taxon>
        <taxon>Thermomonosporaceae</taxon>
        <taxon>Actinomadura</taxon>
    </lineage>
</organism>
<dbReference type="EMBL" id="JAGEOJ010000020">
    <property type="protein sequence ID" value="MBO2453379.1"/>
    <property type="molecule type" value="Genomic_DNA"/>
</dbReference>
<proteinExistence type="predicted"/>
<dbReference type="Proteomes" id="UP000669179">
    <property type="component" value="Unassembled WGS sequence"/>
</dbReference>
<evidence type="ECO:0000313" key="2">
    <source>
        <dbReference type="Proteomes" id="UP000669179"/>
    </source>
</evidence>
<keyword evidence="2" id="KW-1185">Reference proteome</keyword>
<gene>
    <name evidence="1" type="ORF">J4573_40240</name>
</gene>
<dbReference type="RefSeq" id="WP_208261404.1">
    <property type="nucleotide sequence ID" value="NZ_JAGEOJ010000020.1"/>
</dbReference>
<reference evidence="1" key="1">
    <citation type="submission" date="2021-03" db="EMBL/GenBank/DDBJ databases">
        <authorList>
            <person name="Kanchanasin P."/>
            <person name="Saeng-In P."/>
            <person name="Phongsopitanun W."/>
            <person name="Yuki M."/>
            <person name="Kudo T."/>
            <person name="Ohkuma M."/>
            <person name="Tanasupawat S."/>
        </authorList>
    </citation>
    <scope>NUCLEOTIDE SEQUENCE</scope>
    <source>
        <strain evidence="1">GKU 128</strain>
    </source>
</reference>
<comment type="caution">
    <text evidence="1">The sequence shown here is derived from an EMBL/GenBank/DDBJ whole genome shotgun (WGS) entry which is preliminary data.</text>
</comment>
<accession>A0A939PQL8</accession>
<evidence type="ECO:0008006" key="3">
    <source>
        <dbReference type="Google" id="ProtNLM"/>
    </source>
</evidence>
<evidence type="ECO:0000313" key="1">
    <source>
        <dbReference type="EMBL" id="MBO2453379.1"/>
    </source>
</evidence>
<sequence length="118" mass="12341">MPRLIQFFDRPCCGTSSAQALADFLSARLDDEAEIHFHDLNEPGTASISVPTALITHLTSAPAGPLPVMLVDGELVAAGMMPNYFDALEYATGDKPPAPVRLPMAGADDRGGGNACCP</sequence>
<name>A0A939PQL8_9ACTN</name>
<dbReference type="AlphaFoldDB" id="A0A939PQL8"/>